<dbReference type="AlphaFoldDB" id="A0A8J2J3V6"/>
<keyword evidence="4" id="KW-1185">Reference proteome</keyword>
<dbReference type="InterPro" id="IPR002048">
    <property type="entry name" value="EF_hand_dom"/>
</dbReference>
<dbReference type="GO" id="GO:0016460">
    <property type="term" value="C:myosin II complex"/>
    <property type="evidence" value="ECO:0007669"/>
    <property type="project" value="TreeGrafter"/>
</dbReference>
<accession>A0A8J2J3V6</accession>
<dbReference type="EMBL" id="CAJVCH010013853">
    <property type="protein sequence ID" value="CAG7676560.1"/>
    <property type="molecule type" value="Genomic_DNA"/>
</dbReference>
<dbReference type="GO" id="GO:0032036">
    <property type="term" value="F:myosin heavy chain binding"/>
    <property type="evidence" value="ECO:0007669"/>
    <property type="project" value="TreeGrafter"/>
</dbReference>
<reference evidence="3" key="1">
    <citation type="submission" date="2021-06" db="EMBL/GenBank/DDBJ databases">
        <authorList>
            <person name="Hodson N. C."/>
            <person name="Mongue J. A."/>
            <person name="Jaron S. K."/>
        </authorList>
    </citation>
    <scope>NUCLEOTIDE SEQUENCE</scope>
</reference>
<evidence type="ECO:0000256" key="1">
    <source>
        <dbReference type="ARBA" id="ARBA00022737"/>
    </source>
</evidence>
<evidence type="ECO:0000313" key="4">
    <source>
        <dbReference type="Proteomes" id="UP000708208"/>
    </source>
</evidence>
<protein>
    <recommendedName>
        <fullName evidence="2">EF-hand domain-containing protein</fullName>
    </recommendedName>
</protein>
<dbReference type="GO" id="GO:0005509">
    <property type="term" value="F:calcium ion binding"/>
    <property type="evidence" value="ECO:0007669"/>
    <property type="project" value="InterPro"/>
</dbReference>
<name>A0A8J2J3V6_9HEXA</name>
<feature type="non-terminal residue" evidence="3">
    <location>
        <position position="185"/>
    </location>
</feature>
<dbReference type="Proteomes" id="UP000708208">
    <property type="component" value="Unassembled WGS sequence"/>
</dbReference>
<dbReference type="PANTHER" id="PTHR23048">
    <property type="entry name" value="MYOSIN LIGHT CHAIN 1, 3"/>
    <property type="match status" value="1"/>
</dbReference>
<dbReference type="PROSITE" id="PS50222">
    <property type="entry name" value="EF_HAND_2"/>
    <property type="match status" value="2"/>
</dbReference>
<comment type="caution">
    <text evidence="3">The sequence shown here is derived from an EMBL/GenBank/DDBJ whole genome shotgun (WGS) entry which is preliminary data.</text>
</comment>
<evidence type="ECO:0000313" key="3">
    <source>
        <dbReference type="EMBL" id="CAG7676560.1"/>
    </source>
</evidence>
<gene>
    <name evidence="3" type="ORF">AFUS01_LOCUS2426</name>
</gene>
<dbReference type="PANTHER" id="PTHR23048:SF49">
    <property type="entry name" value="FI08416P-RELATED"/>
    <property type="match status" value="1"/>
</dbReference>
<feature type="domain" description="EF-hand" evidence="2">
    <location>
        <begin position="118"/>
        <end position="153"/>
    </location>
</feature>
<evidence type="ECO:0000259" key="2">
    <source>
        <dbReference type="PROSITE" id="PS50222"/>
    </source>
</evidence>
<dbReference type="CDD" id="cd00051">
    <property type="entry name" value="EFh"/>
    <property type="match status" value="1"/>
</dbReference>
<keyword evidence="1" id="KW-0677">Repeat</keyword>
<organism evidence="3 4">
    <name type="scientific">Allacma fusca</name>
    <dbReference type="NCBI Taxonomy" id="39272"/>
    <lineage>
        <taxon>Eukaryota</taxon>
        <taxon>Metazoa</taxon>
        <taxon>Ecdysozoa</taxon>
        <taxon>Arthropoda</taxon>
        <taxon>Hexapoda</taxon>
        <taxon>Collembola</taxon>
        <taxon>Symphypleona</taxon>
        <taxon>Sminthuridae</taxon>
        <taxon>Allacma</taxon>
    </lineage>
</organism>
<dbReference type="InterPro" id="IPR050230">
    <property type="entry name" value="CALM/Myosin/TropC-like"/>
</dbReference>
<dbReference type="OrthoDB" id="5959761at2759"/>
<sequence length="185" mass="20867">GSVSTQKEHVLEGFNDLIRICTIKISFGYFAKPHSSPAMGSCHQDEEFMETYQLFDTKGDGKVQVNQVGDLLRALGQNPTEGDIQKLTQQHKPEDRITLETFIPIYYAISNNKTRSHTTADDFIEGLRQFDVEGNGYFSSVELRHLLTSLGEKMTDEEVEQLLVGQEDAQGNIHYEELVRVVLNG</sequence>
<proteinExistence type="predicted"/>
<dbReference type="FunFam" id="1.10.238.10:FF:000003">
    <property type="entry name" value="Calmodulin A"/>
    <property type="match status" value="1"/>
</dbReference>
<feature type="domain" description="EF-hand" evidence="2">
    <location>
        <begin position="43"/>
        <end position="78"/>
    </location>
</feature>